<dbReference type="RefSeq" id="WP_184833523.1">
    <property type="nucleotide sequence ID" value="NZ_BAAAVN010000001.1"/>
</dbReference>
<dbReference type="GO" id="GO:0016747">
    <property type="term" value="F:acyltransferase activity, transferring groups other than amino-acyl groups"/>
    <property type="evidence" value="ECO:0007669"/>
    <property type="project" value="InterPro"/>
</dbReference>
<reference evidence="2 3" key="1">
    <citation type="submission" date="2020-08" db="EMBL/GenBank/DDBJ databases">
        <title>Sequencing the genomes of 1000 actinobacteria strains.</title>
        <authorList>
            <person name="Klenk H.-P."/>
        </authorList>
    </citation>
    <scope>NUCLEOTIDE SEQUENCE [LARGE SCALE GENOMIC DNA]</scope>
    <source>
        <strain evidence="2 3">DSM 17294</strain>
    </source>
</reference>
<dbReference type="Pfam" id="PF00583">
    <property type="entry name" value="Acetyltransf_1"/>
    <property type="match status" value="1"/>
</dbReference>
<dbReference type="GO" id="GO:0005840">
    <property type="term" value="C:ribosome"/>
    <property type="evidence" value="ECO:0007669"/>
    <property type="project" value="UniProtKB-KW"/>
</dbReference>
<comment type="caution">
    <text evidence="2">The sequence shown here is derived from an EMBL/GenBank/DDBJ whole genome shotgun (WGS) entry which is preliminary data.</text>
</comment>
<dbReference type="InterPro" id="IPR016181">
    <property type="entry name" value="Acyl_CoA_acyltransferase"/>
</dbReference>
<protein>
    <submittedName>
        <fullName evidence="2">Ribosomal protein S18 acetylase RimI-like enzyme</fullName>
    </submittedName>
</protein>
<gene>
    <name evidence="2" type="ORF">HDA44_002229</name>
</gene>
<proteinExistence type="predicted"/>
<dbReference type="Proteomes" id="UP000558997">
    <property type="component" value="Unassembled WGS sequence"/>
</dbReference>
<dbReference type="SUPFAM" id="SSF55729">
    <property type="entry name" value="Acyl-CoA N-acyltransferases (Nat)"/>
    <property type="match status" value="1"/>
</dbReference>
<dbReference type="AlphaFoldDB" id="A0A841DUA1"/>
<keyword evidence="3" id="KW-1185">Reference proteome</keyword>
<dbReference type="EMBL" id="JACHNF010000001">
    <property type="protein sequence ID" value="MBB5978888.1"/>
    <property type="molecule type" value="Genomic_DNA"/>
</dbReference>
<organism evidence="2 3">
    <name type="scientific">Kribbella solani</name>
    <dbReference type="NCBI Taxonomy" id="236067"/>
    <lineage>
        <taxon>Bacteria</taxon>
        <taxon>Bacillati</taxon>
        <taxon>Actinomycetota</taxon>
        <taxon>Actinomycetes</taxon>
        <taxon>Propionibacteriales</taxon>
        <taxon>Kribbellaceae</taxon>
        <taxon>Kribbella</taxon>
    </lineage>
</organism>
<evidence type="ECO:0000259" key="1">
    <source>
        <dbReference type="PROSITE" id="PS51186"/>
    </source>
</evidence>
<accession>A0A841DUA1</accession>
<keyword evidence="2" id="KW-0687">Ribonucleoprotein</keyword>
<evidence type="ECO:0000313" key="3">
    <source>
        <dbReference type="Proteomes" id="UP000558997"/>
    </source>
</evidence>
<dbReference type="CDD" id="cd04301">
    <property type="entry name" value="NAT_SF"/>
    <property type="match status" value="1"/>
</dbReference>
<dbReference type="PROSITE" id="PS51186">
    <property type="entry name" value="GNAT"/>
    <property type="match status" value="1"/>
</dbReference>
<dbReference type="Gene3D" id="3.40.630.30">
    <property type="match status" value="1"/>
</dbReference>
<name>A0A841DUA1_9ACTN</name>
<sequence>MKLPDGYAARPMRLADAALIADRSAAYTTALLGFAMHSPEDVANYLRDPAIDLATDGWVVLDPNGEFAGSATAVANSDGSRVNVDILSDTALILNWLLDQAEQRAAGCAGGPAADRSGVGVRVGVVRQDVGLREVVAARGSAVDTTIHRMRIGFDGAAPAPAVPDGVVVRRGALDEPSRRAVHAVLMEAFAEQPSALPRPFEEWVASRESRSTFDWSQVTIVELDGRPVGVTECNDNFVSTDNCGYVGRLAVVPSARGLGLAKFLLRTAFATDAAAGRSGTILHVDTHNPTPAVALYTGLGMRPDLITDSWLRILNQVPGACRSEI</sequence>
<evidence type="ECO:0000313" key="2">
    <source>
        <dbReference type="EMBL" id="MBB5978888.1"/>
    </source>
</evidence>
<dbReference type="InterPro" id="IPR000182">
    <property type="entry name" value="GNAT_dom"/>
</dbReference>
<feature type="domain" description="N-acetyltransferase" evidence="1">
    <location>
        <begin position="176"/>
        <end position="326"/>
    </location>
</feature>
<keyword evidence="2" id="KW-0689">Ribosomal protein</keyword>